<keyword evidence="1" id="KW-0812">Transmembrane</keyword>
<proteinExistence type="predicted"/>
<gene>
    <name evidence="2" type="ORF">VSH64_36245</name>
</gene>
<dbReference type="Proteomes" id="UP001330812">
    <property type="component" value="Chromosome"/>
</dbReference>
<organism evidence="2 3">
    <name type="scientific">Amycolatopsis rhabdoformis</name>
    <dbReference type="NCBI Taxonomy" id="1448059"/>
    <lineage>
        <taxon>Bacteria</taxon>
        <taxon>Bacillati</taxon>
        <taxon>Actinomycetota</taxon>
        <taxon>Actinomycetes</taxon>
        <taxon>Pseudonocardiales</taxon>
        <taxon>Pseudonocardiaceae</taxon>
        <taxon>Amycolatopsis</taxon>
    </lineage>
</organism>
<evidence type="ECO:0000256" key="1">
    <source>
        <dbReference type="SAM" id="Phobius"/>
    </source>
</evidence>
<name>A0ABZ1I2T2_9PSEU</name>
<feature type="transmembrane region" description="Helical" evidence="1">
    <location>
        <begin position="20"/>
        <end position="45"/>
    </location>
</feature>
<dbReference type="RefSeq" id="WP_326567255.1">
    <property type="nucleotide sequence ID" value="NZ_CP142149.1"/>
</dbReference>
<accession>A0ABZ1I2T2</accession>
<evidence type="ECO:0000313" key="3">
    <source>
        <dbReference type="Proteomes" id="UP001330812"/>
    </source>
</evidence>
<protein>
    <submittedName>
        <fullName evidence="2">Uncharacterized protein</fullName>
    </submittedName>
</protein>
<keyword evidence="3" id="KW-1185">Reference proteome</keyword>
<sequence length="113" mass="12563">MIQDTNGDLPASGNADLAEVVVSAIAHALGFPTAVLVKSIVLVAARTYSEIKVELQGQRVDRRIKLQTVTIERFYTSMARIDADPHWHPEAKATLARALEAEMRQEIARLLRR</sequence>
<evidence type="ECO:0000313" key="2">
    <source>
        <dbReference type="EMBL" id="WSE28251.1"/>
    </source>
</evidence>
<keyword evidence="1" id="KW-1133">Transmembrane helix</keyword>
<dbReference type="EMBL" id="CP142149">
    <property type="protein sequence ID" value="WSE28251.1"/>
    <property type="molecule type" value="Genomic_DNA"/>
</dbReference>
<keyword evidence="1" id="KW-0472">Membrane</keyword>
<reference evidence="2 3" key="1">
    <citation type="journal article" date="2015" name="Int. J. Syst. Evol. Microbiol.">
        <title>Amycolatopsis rhabdoformis sp. nov., an actinomycete isolated from a tropical forest soil.</title>
        <authorList>
            <person name="Souza W.R."/>
            <person name="Silva R.E."/>
            <person name="Goodfellow M."/>
            <person name="Busarakam K."/>
            <person name="Figueiro F.S."/>
            <person name="Ferreira D."/>
            <person name="Rodrigues-Filho E."/>
            <person name="Moraes L.A.B."/>
            <person name="Zucchi T.D."/>
        </authorList>
    </citation>
    <scope>NUCLEOTIDE SEQUENCE [LARGE SCALE GENOMIC DNA]</scope>
    <source>
        <strain evidence="2 3">NCIMB 14900</strain>
    </source>
</reference>